<dbReference type="PROSITE" id="PS50294">
    <property type="entry name" value="WD_REPEATS_REGION"/>
    <property type="match status" value="1"/>
</dbReference>
<name>A0A8S1C6U6_9INSE</name>
<dbReference type="SMART" id="SM00320">
    <property type="entry name" value="WD40"/>
    <property type="match status" value="6"/>
</dbReference>
<reference evidence="4 5" key="1">
    <citation type="submission" date="2020-04" db="EMBL/GenBank/DDBJ databases">
        <authorList>
            <person name="Alioto T."/>
            <person name="Alioto T."/>
            <person name="Gomez Garrido J."/>
        </authorList>
    </citation>
    <scope>NUCLEOTIDE SEQUENCE [LARGE SCALE GENOMIC DNA]</scope>
</reference>
<dbReference type="PANTHER" id="PTHR44321:SF1">
    <property type="entry name" value="TRANSDUCIN BETA-LIKE PROTEIN 2"/>
    <property type="match status" value="1"/>
</dbReference>
<dbReference type="PROSITE" id="PS50082">
    <property type="entry name" value="WD_REPEATS_2"/>
    <property type="match status" value="2"/>
</dbReference>
<feature type="transmembrane region" description="Helical" evidence="3">
    <location>
        <begin position="6"/>
        <end position="28"/>
    </location>
</feature>
<proteinExistence type="predicted"/>
<evidence type="ECO:0000256" key="1">
    <source>
        <dbReference type="PROSITE-ProRule" id="PRU00221"/>
    </source>
</evidence>
<feature type="repeat" description="WD" evidence="1">
    <location>
        <begin position="88"/>
        <end position="119"/>
    </location>
</feature>
<evidence type="ECO:0000256" key="3">
    <source>
        <dbReference type="SAM" id="Phobius"/>
    </source>
</evidence>
<organism evidence="4 5">
    <name type="scientific">Cloeon dipterum</name>
    <dbReference type="NCBI Taxonomy" id="197152"/>
    <lineage>
        <taxon>Eukaryota</taxon>
        <taxon>Metazoa</taxon>
        <taxon>Ecdysozoa</taxon>
        <taxon>Arthropoda</taxon>
        <taxon>Hexapoda</taxon>
        <taxon>Insecta</taxon>
        <taxon>Pterygota</taxon>
        <taxon>Palaeoptera</taxon>
        <taxon>Ephemeroptera</taxon>
        <taxon>Pisciforma</taxon>
        <taxon>Baetidae</taxon>
        <taxon>Cloeon</taxon>
    </lineage>
</organism>
<accession>A0A8S1C6U6</accession>
<dbReference type="Proteomes" id="UP000494165">
    <property type="component" value="Unassembled WGS sequence"/>
</dbReference>
<dbReference type="InterPro" id="IPR036322">
    <property type="entry name" value="WD40_repeat_dom_sf"/>
</dbReference>
<keyword evidence="5" id="KW-1185">Reference proteome</keyword>
<dbReference type="GO" id="GO:0005783">
    <property type="term" value="C:endoplasmic reticulum"/>
    <property type="evidence" value="ECO:0007669"/>
    <property type="project" value="TreeGrafter"/>
</dbReference>
<dbReference type="Pfam" id="PF00400">
    <property type="entry name" value="WD40"/>
    <property type="match status" value="4"/>
</dbReference>
<dbReference type="GO" id="GO:0030968">
    <property type="term" value="P:endoplasmic reticulum unfolded protein response"/>
    <property type="evidence" value="ECO:0007669"/>
    <property type="project" value="TreeGrafter"/>
</dbReference>
<evidence type="ECO:0000313" key="5">
    <source>
        <dbReference type="Proteomes" id="UP000494165"/>
    </source>
</evidence>
<keyword evidence="3" id="KW-0472">Membrane</keyword>
<feature type="compositionally biased region" description="Basic and acidic residues" evidence="2">
    <location>
        <begin position="36"/>
        <end position="47"/>
    </location>
</feature>
<feature type="region of interest" description="Disordered" evidence="2">
    <location>
        <begin position="36"/>
        <end position="72"/>
    </location>
</feature>
<dbReference type="PANTHER" id="PTHR44321">
    <property type="entry name" value="TRANSDUCIN BETA-LIKE PROTEIN 2"/>
    <property type="match status" value="1"/>
</dbReference>
<evidence type="ECO:0000313" key="4">
    <source>
        <dbReference type="EMBL" id="CAB3362887.1"/>
    </source>
</evidence>
<gene>
    <name evidence="4" type="ORF">CLODIP_2_CD15458</name>
</gene>
<evidence type="ECO:0000256" key="2">
    <source>
        <dbReference type="SAM" id="MobiDB-lite"/>
    </source>
</evidence>
<dbReference type="AlphaFoldDB" id="A0A8S1C6U6"/>
<dbReference type="InterPro" id="IPR001680">
    <property type="entry name" value="WD40_rpt"/>
</dbReference>
<dbReference type="InterPro" id="IPR015943">
    <property type="entry name" value="WD40/YVTN_repeat-like_dom_sf"/>
</dbReference>
<comment type="caution">
    <text evidence="4">The sequence shown here is derived from an EMBL/GenBank/DDBJ whole genome shotgun (WGS) entry which is preliminary data.</text>
</comment>
<keyword evidence="3" id="KW-1133">Transmembrane helix</keyword>
<sequence>MVEVESNNALILTLAIGGAIVAFILYFLRAAKSEEENEQQKSADRKPQNNGAAKNTEESKQISKKKQNHPRSELKAVAFSHPWLYTSLKGHSSTILSMDFSSNGKYLISCSDDRSVFLWPSKDFSNKEHKSLRINIEFDHATKVTWSPDSKAFIIHKSVENCVEVYKLNKKSDGHGFSGSTKLTTFPKHHIDEVIAMGISCNGKFIMTCSKSTDLVLWDLKGQIIANVDTYLMSNNCGRVSPCGRYIAASGFAPDVKVWEVVFNKSGDFQAVNRAFELQGHKSGVLDFAFNCDSTRVATLSKDGSWRVFDTKIDYKKGEDPRLIQSGKFELASQEGNHIAISPEGHLIVCSTGTKISFYSVESGKCEGSIQDVHSGPITSLLFDSSGDQLLTSGDRHIRVFHNIVGFKLKLASLKASLKSNLSSAMKDRIQDQISQTEKFLVKFKN</sequence>
<dbReference type="OrthoDB" id="200924at2759"/>
<dbReference type="EMBL" id="CADEPI010000010">
    <property type="protein sequence ID" value="CAB3362887.1"/>
    <property type="molecule type" value="Genomic_DNA"/>
</dbReference>
<keyword evidence="1" id="KW-0853">WD repeat</keyword>
<dbReference type="Gene3D" id="2.130.10.10">
    <property type="entry name" value="YVTN repeat-like/Quinoprotein amine dehydrogenase"/>
    <property type="match status" value="2"/>
</dbReference>
<keyword evidence="3" id="KW-0812">Transmembrane</keyword>
<feature type="repeat" description="WD" evidence="1">
    <location>
        <begin position="278"/>
        <end position="310"/>
    </location>
</feature>
<dbReference type="InterPro" id="IPR042410">
    <property type="entry name" value="WBSCR13"/>
</dbReference>
<protein>
    <submittedName>
        <fullName evidence="4">Uncharacterized protein</fullName>
    </submittedName>
</protein>
<dbReference type="SUPFAM" id="SSF50978">
    <property type="entry name" value="WD40 repeat-like"/>
    <property type="match status" value="1"/>
</dbReference>